<sequence>MEVFLGIYWRARPITLGEYLRNTKDYLRRLQEIHPIFRELYDVGTKPNAETAIAPDLNNFYEVAREKIYNKENEYSHTDVSGHPTLDATCEFGYSLMMSNKNSAKEGKVCVSVGAGSSIDGLFNTVIIDFPEYQYPEFINKPLSLDLLKASIECWSPEFGLVTNMDFLDLTYKNRDSLSIGWMTYSSNPSVCQLLPPHIQCERFGPGSLITISEEVSSVDNPEHVEKALTISACLAGKITRN</sequence>
<dbReference type="RefSeq" id="WP_268172741.1">
    <property type="nucleotide sequence ID" value="NZ_CP113432.1"/>
</dbReference>
<protein>
    <submittedName>
        <fullName evidence="2">Imm52 family immunity protein</fullName>
    </submittedName>
</protein>
<reference evidence="2" key="1">
    <citation type="submission" date="2022-11" db="EMBL/GenBank/DDBJ databases">
        <title>Pseudomonas triclosanedens sp. nov., a triclosan degrader isolated from activated sludge.</title>
        <authorList>
            <person name="Yin Y."/>
            <person name="Lu Z."/>
        </authorList>
    </citation>
    <scope>NUCLEOTIDE SEQUENCE</scope>
    <source>
        <strain evidence="2">ZM23</strain>
    </source>
</reference>
<evidence type="ECO:0000313" key="3">
    <source>
        <dbReference type="Proteomes" id="UP001163624"/>
    </source>
</evidence>
<feature type="domain" description="Immunity protein 52" evidence="1">
    <location>
        <begin position="4"/>
        <end position="235"/>
    </location>
</feature>
<organism evidence="2 3">
    <name type="scientific">Pseudomonas triclosanedens</name>
    <dbReference type="NCBI Taxonomy" id="2961893"/>
    <lineage>
        <taxon>Bacteria</taxon>
        <taxon>Pseudomonadati</taxon>
        <taxon>Pseudomonadota</taxon>
        <taxon>Gammaproteobacteria</taxon>
        <taxon>Pseudomonadales</taxon>
        <taxon>Pseudomonadaceae</taxon>
        <taxon>Pseudomonas</taxon>
    </lineage>
</organism>
<evidence type="ECO:0000259" key="1">
    <source>
        <dbReference type="Pfam" id="PF15579"/>
    </source>
</evidence>
<dbReference type="InterPro" id="IPR028969">
    <property type="entry name" value="Imm52"/>
</dbReference>
<gene>
    <name evidence="2" type="ORF">OU419_28580</name>
</gene>
<proteinExistence type="predicted"/>
<dbReference type="Proteomes" id="UP001163624">
    <property type="component" value="Chromosome"/>
</dbReference>
<evidence type="ECO:0000313" key="2">
    <source>
        <dbReference type="EMBL" id="WAI49633.1"/>
    </source>
</evidence>
<keyword evidence="3" id="KW-1185">Reference proteome</keyword>
<dbReference type="EMBL" id="CP113432">
    <property type="protein sequence ID" value="WAI49633.1"/>
    <property type="molecule type" value="Genomic_DNA"/>
</dbReference>
<dbReference type="Pfam" id="PF15579">
    <property type="entry name" value="Imm52"/>
    <property type="match status" value="1"/>
</dbReference>
<name>A0ABY6ZXU2_9PSED</name>
<accession>A0ABY6ZXU2</accession>